<dbReference type="EMBL" id="CP117416">
    <property type="protein sequence ID" value="WCT56946.1"/>
    <property type="molecule type" value="Genomic_DNA"/>
</dbReference>
<reference evidence="2 3" key="1">
    <citation type="submission" date="2023-02" db="EMBL/GenBank/DDBJ databases">
        <title>Genome sequence of Paenibacillus kyungheensis KACC 18744.</title>
        <authorList>
            <person name="Kim S."/>
            <person name="Heo J."/>
            <person name="Kwon S.-W."/>
        </authorList>
    </citation>
    <scope>NUCLEOTIDE SEQUENCE [LARGE SCALE GENOMIC DNA]</scope>
    <source>
        <strain evidence="2 3">KACC 18744</strain>
    </source>
</reference>
<keyword evidence="3" id="KW-1185">Reference proteome</keyword>
<sequence length="79" mass="8916">MNKRATGTIFLSLGLIIIIEQQSLRFIVVTAMTFHSNGMSNTAIQEMLTWTLTPYNLAIPIIFVIIGIGYLLWSELNKE</sequence>
<proteinExistence type="predicted"/>
<protein>
    <submittedName>
        <fullName evidence="2">Uncharacterized protein</fullName>
    </submittedName>
</protein>
<organism evidence="2 3">
    <name type="scientific">Paenibacillus kyungheensis</name>
    <dbReference type="NCBI Taxonomy" id="1452732"/>
    <lineage>
        <taxon>Bacteria</taxon>
        <taxon>Bacillati</taxon>
        <taxon>Bacillota</taxon>
        <taxon>Bacilli</taxon>
        <taxon>Bacillales</taxon>
        <taxon>Paenibacillaceae</taxon>
        <taxon>Paenibacillus</taxon>
    </lineage>
</organism>
<dbReference type="RefSeq" id="WP_273615210.1">
    <property type="nucleotide sequence ID" value="NZ_CP117416.1"/>
</dbReference>
<gene>
    <name evidence="2" type="ORF">PQ456_05325</name>
</gene>
<keyword evidence="1" id="KW-0472">Membrane</keyword>
<evidence type="ECO:0000256" key="1">
    <source>
        <dbReference type="SAM" id="Phobius"/>
    </source>
</evidence>
<accession>A0AAX3M660</accession>
<name>A0AAX3M660_9BACL</name>
<dbReference type="AlphaFoldDB" id="A0AAX3M660"/>
<dbReference type="KEGG" id="pka:PQ456_05325"/>
<evidence type="ECO:0000313" key="3">
    <source>
        <dbReference type="Proteomes" id="UP001220509"/>
    </source>
</evidence>
<evidence type="ECO:0000313" key="2">
    <source>
        <dbReference type="EMBL" id="WCT56946.1"/>
    </source>
</evidence>
<feature type="transmembrane region" description="Helical" evidence="1">
    <location>
        <begin position="55"/>
        <end position="73"/>
    </location>
</feature>
<keyword evidence="1" id="KW-0812">Transmembrane</keyword>
<dbReference type="Proteomes" id="UP001220509">
    <property type="component" value="Chromosome"/>
</dbReference>
<keyword evidence="1" id="KW-1133">Transmembrane helix</keyword>